<sequence length="355" mass="37558">MAAPALLLVSVLLILFLPFIPAIAEWLRPTDVAPLPVRRNEINNLRYFADSFRQTVARMPAMNLLQLQKLQTDRTVRVSDNLHVVHQQLDADVAAGYPAATLAILQKKNGIVIFLHDACLPPGSHSQADLFAAADLRIGAGASLRACAAQGLITLGPDTVVHRWIDAPAIRVGSNAAIDGRITAATEIDFCGGSRFVRAGAPSIRFGDCANAAIPAPQAPSPRPRHILDDSTEQSAEIRQDGDFVVRGAHSIRAGTTVFGSIKTYGDLHLGERSCIAGSLVSNRDIVLDRGCSVLGPVISQNDIVVGPDCRIGTPGCATTMVCRKLTIAAGCIVHGVITTQDGAIVSAREASHVP</sequence>
<dbReference type="RefSeq" id="WP_061541494.1">
    <property type="nucleotide sequence ID" value="NZ_CP013232.1"/>
</dbReference>
<evidence type="ECO:0000313" key="1">
    <source>
        <dbReference type="EMBL" id="AMO97068.1"/>
    </source>
</evidence>
<dbReference type="Proteomes" id="UP000072421">
    <property type="component" value="Chromosome"/>
</dbReference>
<proteinExistence type="predicted"/>
<accession>A0A127PGZ8</accession>
<dbReference type="Gene3D" id="2.160.10.10">
    <property type="entry name" value="Hexapeptide repeat proteins"/>
    <property type="match status" value="1"/>
</dbReference>
<organism evidence="1">
    <name type="scientific">Collimonas fungivorans</name>
    <dbReference type="NCBI Taxonomy" id="158899"/>
    <lineage>
        <taxon>Bacteria</taxon>
        <taxon>Pseudomonadati</taxon>
        <taxon>Pseudomonadota</taxon>
        <taxon>Betaproteobacteria</taxon>
        <taxon>Burkholderiales</taxon>
        <taxon>Oxalobacteraceae</taxon>
        <taxon>Collimonas</taxon>
    </lineage>
</organism>
<evidence type="ECO:0008006" key="3">
    <source>
        <dbReference type="Google" id="ProtNLM"/>
    </source>
</evidence>
<gene>
    <name evidence="1" type="ORF">CFter6_4477</name>
</gene>
<dbReference type="AlphaFoldDB" id="A0A127PGZ8"/>
<dbReference type="PATRIC" id="fig|158899.10.peg.4436"/>
<dbReference type="OrthoDB" id="8927673at2"/>
<dbReference type="InterPro" id="IPR011004">
    <property type="entry name" value="Trimer_LpxA-like_sf"/>
</dbReference>
<evidence type="ECO:0000313" key="2">
    <source>
        <dbReference type="Proteomes" id="UP000072421"/>
    </source>
</evidence>
<name>A0A127PGZ8_9BURK</name>
<dbReference type="SUPFAM" id="SSF51161">
    <property type="entry name" value="Trimeric LpxA-like enzymes"/>
    <property type="match status" value="1"/>
</dbReference>
<reference evidence="1 2" key="1">
    <citation type="submission" date="2015-11" db="EMBL/GenBank/DDBJ databases">
        <title>Exploring the genomic traits of fungus-feeding bacterial genus Collimonas.</title>
        <authorList>
            <person name="Song C."/>
            <person name="Schmidt R."/>
            <person name="de Jager V."/>
            <person name="Krzyzanowska D."/>
            <person name="Jongedijk E."/>
            <person name="Cankar K."/>
            <person name="Beekwilder J."/>
            <person name="van Veen A."/>
            <person name="de Boer W."/>
            <person name="van Veen J.A."/>
            <person name="Garbeva P."/>
        </authorList>
    </citation>
    <scope>NUCLEOTIDE SEQUENCE [LARGE SCALE GENOMIC DNA]</scope>
    <source>
        <strain evidence="1 2">Ter6</strain>
    </source>
</reference>
<dbReference type="EMBL" id="CP013232">
    <property type="protein sequence ID" value="AMO97068.1"/>
    <property type="molecule type" value="Genomic_DNA"/>
</dbReference>
<protein>
    <recommendedName>
        <fullName evidence="3">Polymer-forming cytoskeletal family protein</fullName>
    </recommendedName>
</protein>